<organism evidence="3 4">
    <name type="scientific">Colletotrichum cuscutae</name>
    <dbReference type="NCBI Taxonomy" id="1209917"/>
    <lineage>
        <taxon>Eukaryota</taxon>
        <taxon>Fungi</taxon>
        <taxon>Dikarya</taxon>
        <taxon>Ascomycota</taxon>
        <taxon>Pezizomycotina</taxon>
        <taxon>Sordariomycetes</taxon>
        <taxon>Hypocreomycetidae</taxon>
        <taxon>Glomerellales</taxon>
        <taxon>Glomerellaceae</taxon>
        <taxon>Colletotrichum</taxon>
        <taxon>Colletotrichum acutatum species complex</taxon>
    </lineage>
</organism>
<sequence>MYTRLQHFADAVYKRAVEETPREPQLPGWSFWVFLADFIVFLPIILWVSLVSRLPSEAAFSLALHVYPIFTIVEDENPPAYDPVNLAEDEGAIPSAGPEVRPDGPVPQTKVTGGRPTTVTSSIRSINRLLTTYGGWRSNFRGFGVYFVQALATNFLFGIFSSFLPDILASLATLLSALALVQLSAVWVHIVITPSSSDYFWKRLPPFKRTFDATAKPVAAYWLAEQVATWIPIAVGWALGLDLPNFQFGKPNSVVSQPQSSDAWKSIVITLISIAFQIIIVIPAHVVLVRVQASLIPEEANTIIPFDRSFEGKVEPRVVGGKGYATMDDAWSGFSRNAWKRLVILYVKIFAVSFAAFALMAAVVIPEMIVFSKLAK</sequence>
<evidence type="ECO:0000256" key="1">
    <source>
        <dbReference type="SAM" id="MobiDB-lite"/>
    </source>
</evidence>
<feature type="region of interest" description="Disordered" evidence="1">
    <location>
        <begin position="96"/>
        <end position="115"/>
    </location>
</feature>
<evidence type="ECO:0000313" key="4">
    <source>
        <dbReference type="Proteomes" id="UP001239213"/>
    </source>
</evidence>
<dbReference type="AlphaFoldDB" id="A0AAI9YCL4"/>
<keyword evidence="2" id="KW-0812">Transmembrane</keyword>
<protein>
    <submittedName>
        <fullName evidence="3">Ubiquitin carrier protein</fullName>
    </submittedName>
</protein>
<evidence type="ECO:0000313" key="3">
    <source>
        <dbReference type="EMBL" id="KAK1497173.1"/>
    </source>
</evidence>
<dbReference type="EMBL" id="MPDP01000010">
    <property type="protein sequence ID" value="KAK1497173.1"/>
    <property type="molecule type" value="Genomic_DNA"/>
</dbReference>
<keyword evidence="2" id="KW-1133">Transmembrane helix</keyword>
<gene>
    <name evidence="3" type="ORF">CCUS01_13212</name>
</gene>
<feature type="transmembrane region" description="Helical" evidence="2">
    <location>
        <begin position="143"/>
        <end position="161"/>
    </location>
</feature>
<feature type="transmembrane region" description="Helical" evidence="2">
    <location>
        <begin position="343"/>
        <end position="365"/>
    </location>
</feature>
<evidence type="ECO:0000256" key="2">
    <source>
        <dbReference type="SAM" id="Phobius"/>
    </source>
</evidence>
<feature type="transmembrane region" description="Helical" evidence="2">
    <location>
        <begin position="218"/>
        <end position="239"/>
    </location>
</feature>
<feature type="transmembrane region" description="Helical" evidence="2">
    <location>
        <begin position="267"/>
        <end position="289"/>
    </location>
</feature>
<keyword evidence="4" id="KW-1185">Reference proteome</keyword>
<dbReference type="Proteomes" id="UP001239213">
    <property type="component" value="Unassembled WGS sequence"/>
</dbReference>
<keyword evidence="2" id="KW-0472">Membrane</keyword>
<reference evidence="3" key="1">
    <citation type="submission" date="2016-11" db="EMBL/GenBank/DDBJ databases">
        <title>The genome sequence of Colletotrichum cuscutae.</title>
        <authorList>
            <person name="Baroncelli R."/>
        </authorList>
    </citation>
    <scope>NUCLEOTIDE SEQUENCE</scope>
    <source>
        <strain evidence="3">IMI 304802</strain>
    </source>
</reference>
<comment type="caution">
    <text evidence="3">The sequence shown here is derived from an EMBL/GenBank/DDBJ whole genome shotgun (WGS) entry which is preliminary data.</text>
</comment>
<feature type="transmembrane region" description="Helical" evidence="2">
    <location>
        <begin position="29"/>
        <end position="51"/>
    </location>
</feature>
<name>A0AAI9YCL4_9PEZI</name>
<proteinExistence type="predicted"/>
<feature type="transmembrane region" description="Helical" evidence="2">
    <location>
        <begin position="167"/>
        <end position="192"/>
    </location>
</feature>
<accession>A0AAI9YCL4</accession>